<comment type="similarity">
    <text evidence="3 7">Belongs to the methyltransferase superfamily. LCMT family.</text>
</comment>
<dbReference type="SUPFAM" id="SSF53335">
    <property type="entry name" value="S-adenosyl-L-methionine-dependent methyltransferases"/>
    <property type="match status" value="1"/>
</dbReference>
<evidence type="ECO:0000256" key="9">
    <source>
        <dbReference type="SAM" id="MobiDB-lite"/>
    </source>
</evidence>
<evidence type="ECO:0000256" key="7">
    <source>
        <dbReference type="PIRNR" id="PIRNR016305"/>
    </source>
</evidence>
<keyword evidence="5 7" id="KW-0808">Transferase</keyword>
<proteinExistence type="inferred from homology"/>
<dbReference type="Gene3D" id="3.40.50.150">
    <property type="entry name" value="Vaccinia Virus protein VP39"/>
    <property type="match status" value="1"/>
</dbReference>
<dbReference type="AlphaFoldDB" id="A0A1I8PAG3"/>
<evidence type="ECO:0000256" key="5">
    <source>
        <dbReference type="ARBA" id="ARBA00022679"/>
    </source>
</evidence>
<evidence type="ECO:0000256" key="2">
    <source>
        <dbReference type="ARBA" id="ARBA00003455"/>
    </source>
</evidence>
<comment type="function">
    <text evidence="2 7">Methylates the carboxyl group of the C-terminal leucine residue of protein phosphatase 2A catalytic subunits to form alpha-leucine ester residues.</text>
</comment>
<evidence type="ECO:0000313" key="11">
    <source>
        <dbReference type="Proteomes" id="UP000095300"/>
    </source>
</evidence>
<evidence type="ECO:0000256" key="3">
    <source>
        <dbReference type="ARBA" id="ARBA00010703"/>
    </source>
</evidence>
<feature type="binding site" evidence="8">
    <location>
        <begin position="207"/>
        <end position="208"/>
    </location>
    <ligand>
        <name>S-adenosyl-L-methionine</name>
        <dbReference type="ChEBI" id="CHEBI:59789"/>
    </ligand>
</feature>
<comment type="catalytic activity">
    <reaction evidence="1 7">
        <text>[phosphatase 2A protein]-C-terminal L-leucine + S-adenosyl-L-methionine = [phosphatase 2A protein]-C-terminal L-leucine methyl ester + S-adenosyl-L-homocysteine</text>
        <dbReference type="Rhea" id="RHEA:48544"/>
        <dbReference type="Rhea" id="RHEA-COMP:12134"/>
        <dbReference type="Rhea" id="RHEA-COMP:12135"/>
        <dbReference type="ChEBI" id="CHEBI:57856"/>
        <dbReference type="ChEBI" id="CHEBI:59789"/>
        <dbReference type="ChEBI" id="CHEBI:90516"/>
        <dbReference type="ChEBI" id="CHEBI:90517"/>
        <dbReference type="EC" id="2.1.1.233"/>
    </reaction>
</comment>
<dbReference type="OrthoDB" id="203237at2759"/>
<evidence type="ECO:0000256" key="4">
    <source>
        <dbReference type="ARBA" id="ARBA00022603"/>
    </source>
</evidence>
<dbReference type="Proteomes" id="UP000095300">
    <property type="component" value="Unassembled WGS sequence"/>
</dbReference>
<evidence type="ECO:0000256" key="8">
    <source>
        <dbReference type="PIRSR" id="PIRSR016305-1"/>
    </source>
</evidence>
<dbReference type="GO" id="GO:0018423">
    <property type="term" value="F:protein C-terminal leucine carboxyl O-methyltransferase activity"/>
    <property type="evidence" value="ECO:0007669"/>
    <property type="project" value="UniProtKB-EC"/>
</dbReference>
<sequence length="383" mass="44123">MLVSITPHDLTNSESIEKDPGIKDTNRQGLFFVCTFLVTNTLVKKTIYREIMEPPCSFHPCDEAVIATNDDASDCKRCAVRLGYWKDDYIGFFVRNQDRKAPEINRGYFARVKGVEMCVEKFLKKTDGNCQIINLGCGFDTLYFRLRDTPHQVKNFIELDFPTVTARKCYTIKRNKVLLSKIHDEDGEVKLSPTDLHGPNYHLMGVDLRNIDEVDHKLQQAEIDYTLPTIFLAECVLVYIEQNNCKNLLKWIASKFSSAVFVNYEQVNMNDRFGDVMLNNLRSRGCSLAGVDACISLETQMSRFLECGWNGSRAWDMVQVYQSIPTPERQRIERIEMLDEGELLVQLFQHYCLVVAWIGELFQDIEITCVNVVEKRMSSLNID</sequence>
<keyword evidence="11" id="KW-1185">Reference proteome</keyword>
<keyword evidence="4 7" id="KW-0489">Methyltransferase</keyword>
<dbReference type="FunFam" id="3.40.50.150:FF:000092">
    <property type="entry name" value="Leucine carboxyl methyltransferase 1"/>
    <property type="match status" value="1"/>
</dbReference>
<protein>
    <recommendedName>
        <fullName evidence="7">Leucine carboxyl methyltransferase 1</fullName>
        <ecNumber evidence="7">2.1.1.233</ecNumber>
    </recommendedName>
</protein>
<dbReference type="EnsemblMetazoa" id="SCAU006250-RC">
    <property type="protein sequence ID" value="SCAU006250-PC"/>
    <property type="gene ID" value="SCAU006250"/>
</dbReference>
<dbReference type="KEGG" id="scac:106090686"/>
<dbReference type="GO" id="GO:0009966">
    <property type="term" value="P:regulation of signal transduction"/>
    <property type="evidence" value="ECO:0007669"/>
    <property type="project" value="UniProtKB-ARBA"/>
</dbReference>
<dbReference type="EC" id="2.1.1.233" evidence="7"/>
<evidence type="ECO:0000256" key="1">
    <source>
        <dbReference type="ARBA" id="ARBA00000724"/>
    </source>
</evidence>
<evidence type="ECO:0000256" key="6">
    <source>
        <dbReference type="ARBA" id="ARBA00022691"/>
    </source>
</evidence>
<dbReference type="STRING" id="35570.A0A1I8PAG3"/>
<dbReference type="InterPro" id="IPR007213">
    <property type="entry name" value="Ppm1/Ppm2/Tcmp"/>
</dbReference>
<reference evidence="10" key="1">
    <citation type="submission" date="2020-05" db="UniProtKB">
        <authorList>
            <consortium name="EnsemblMetazoa"/>
        </authorList>
    </citation>
    <scope>IDENTIFICATION</scope>
    <source>
        <strain evidence="10">USDA</strain>
    </source>
</reference>
<feature type="binding site" evidence="8">
    <location>
        <position position="234"/>
    </location>
    <ligand>
        <name>S-adenosyl-L-methionine</name>
        <dbReference type="ChEBI" id="CHEBI:59789"/>
    </ligand>
</feature>
<keyword evidence="6 7" id="KW-0949">S-adenosyl-L-methionine</keyword>
<feature type="region of interest" description="Disordered" evidence="9">
    <location>
        <begin position="1"/>
        <end position="21"/>
    </location>
</feature>
<accession>A0A1I8PAG3</accession>
<dbReference type="InterPro" id="IPR016651">
    <property type="entry name" value="LCMT1"/>
</dbReference>
<dbReference type="PANTHER" id="PTHR13600">
    <property type="entry name" value="LEUCINE CARBOXYL METHYLTRANSFERASE"/>
    <property type="match status" value="1"/>
</dbReference>
<feature type="binding site" evidence="8">
    <location>
        <position position="136"/>
    </location>
    <ligand>
        <name>S-adenosyl-L-methionine</name>
        <dbReference type="ChEBI" id="CHEBI:59789"/>
    </ligand>
</feature>
<organism evidence="10 11">
    <name type="scientific">Stomoxys calcitrans</name>
    <name type="common">Stable fly</name>
    <name type="synonym">Conops calcitrans</name>
    <dbReference type="NCBI Taxonomy" id="35570"/>
    <lineage>
        <taxon>Eukaryota</taxon>
        <taxon>Metazoa</taxon>
        <taxon>Ecdysozoa</taxon>
        <taxon>Arthropoda</taxon>
        <taxon>Hexapoda</taxon>
        <taxon>Insecta</taxon>
        <taxon>Pterygota</taxon>
        <taxon>Neoptera</taxon>
        <taxon>Endopterygota</taxon>
        <taxon>Diptera</taxon>
        <taxon>Brachycera</taxon>
        <taxon>Muscomorpha</taxon>
        <taxon>Muscoidea</taxon>
        <taxon>Muscidae</taxon>
        <taxon>Stomoxys</taxon>
    </lineage>
</organism>
<dbReference type="GO" id="GO:0005829">
    <property type="term" value="C:cytosol"/>
    <property type="evidence" value="ECO:0007669"/>
    <property type="project" value="TreeGrafter"/>
</dbReference>
<name>A0A1I8PAG3_STOCA</name>
<dbReference type="PIRSF" id="PIRSF016305">
    <property type="entry name" value="LCM_mtfrase"/>
    <property type="match status" value="1"/>
</dbReference>
<dbReference type="PANTHER" id="PTHR13600:SF33">
    <property type="entry name" value="LEUCINE CARBOXYL METHYLTRANSFERASE 1"/>
    <property type="match status" value="1"/>
</dbReference>
<dbReference type="InterPro" id="IPR029063">
    <property type="entry name" value="SAM-dependent_MTases_sf"/>
</dbReference>
<dbReference type="GO" id="GO:0032259">
    <property type="term" value="P:methylation"/>
    <property type="evidence" value="ECO:0007669"/>
    <property type="project" value="UniProtKB-KW"/>
</dbReference>
<gene>
    <name evidence="10" type="primary">106090686</name>
</gene>
<feature type="binding site" evidence="8">
    <location>
        <position position="111"/>
    </location>
    <ligand>
        <name>S-adenosyl-L-methionine</name>
        <dbReference type="ChEBI" id="CHEBI:59789"/>
    </ligand>
</feature>
<evidence type="ECO:0000313" key="10">
    <source>
        <dbReference type="EnsemblMetazoa" id="SCAU006250-PC"/>
    </source>
</evidence>
<dbReference type="VEuPathDB" id="VectorBase:SCAU006250"/>
<dbReference type="Pfam" id="PF04072">
    <property type="entry name" value="LCM"/>
    <property type="match status" value="1"/>
</dbReference>